<dbReference type="NCBIfam" id="NF041052">
    <property type="entry name" value="OsmC_like_Se"/>
    <property type="match status" value="1"/>
</dbReference>
<dbReference type="PANTHER" id="PTHR35368">
    <property type="entry name" value="HYDROPEROXIDE REDUCTASE"/>
    <property type="match status" value="1"/>
</dbReference>
<dbReference type="SUPFAM" id="SSF82784">
    <property type="entry name" value="OsmC-like"/>
    <property type="match status" value="1"/>
</dbReference>
<accession>A0A1N7N274</accession>
<dbReference type="EMBL" id="FTOQ01000006">
    <property type="protein sequence ID" value="SIS92486.1"/>
    <property type="molecule type" value="Genomic_DNA"/>
</dbReference>
<dbReference type="Pfam" id="PF02566">
    <property type="entry name" value="OsmC"/>
    <property type="match status" value="1"/>
</dbReference>
<dbReference type="RefSeq" id="WP_083950582.1">
    <property type="nucleotide sequence ID" value="NZ_FTOQ01000006.1"/>
</dbReference>
<protein>
    <submittedName>
        <fullName evidence="1">Uncharacterized OsmC-related protein</fullName>
    </submittedName>
</protein>
<dbReference type="Proteomes" id="UP000186684">
    <property type="component" value="Unassembled WGS sequence"/>
</dbReference>
<dbReference type="PANTHER" id="PTHR35368:SF1">
    <property type="entry name" value="HYDROPEROXIDE REDUCTASE"/>
    <property type="match status" value="1"/>
</dbReference>
<evidence type="ECO:0000313" key="1">
    <source>
        <dbReference type="EMBL" id="SIS92486.1"/>
    </source>
</evidence>
<dbReference type="InterPro" id="IPR036102">
    <property type="entry name" value="OsmC/Ohrsf"/>
</dbReference>
<dbReference type="STRING" id="633194.SAMN05421759_106174"/>
<dbReference type="Gene3D" id="3.30.300.20">
    <property type="match status" value="1"/>
</dbReference>
<organism evidence="1 2">
    <name type="scientific">Roseivivax lentus</name>
    <dbReference type="NCBI Taxonomy" id="633194"/>
    <lineage>
        <taxon>Bacteria</taxon>
        <taxon>Pseudomonadati</taxon>
        <taxon>Pseudomonadota</taxon>
        <taxon>Alphaproteobacteria</taxon>
        <taxon>Rhodobacterales</taxon>
        <taxon>Roseobacteraceae</taxon>
        <taxon>Roseivivax</taxon>
    </lineage>
</organism>
<dbReference type="InterPro" id="IPR015946">
    <property type="entry name" value="KH_dom-like_a/b"/>
</dbReference>
<dbReference type="InterPro" id="IPR052924">
    <property type="entry name" value="OsmC/Ohr_hydroprdx_reductase"/>
</dbReference>
<sequence>MADEQSKTFDVIFEGTGRSSGKMRNDIAVAWPMMKERFELATDEGPFHGGDGTAPPPLALFTAALTGCLMTQIRAFAKRLRIEIRDLEVKATLHWSGEQVGNDPYVTAPVGFALDVDIDSDAGAEALTHLLECAKKGCFIEQSLAEGVAVRHRLKVDDAWQAID</sequence>
<evidence type="ECO:0000313" key="2">
    <source>
        <dbReference type="Proteomes" id="UP000186684"/>
    </source>
</evidence>
<dbReference type="AlphaFoldDB" id="A0A1N7N274"/>
<name>A0A1N7N274_9RHOB</name>
<reference evidence="2" key="1">
    <citation type="submission" date="2017-01" db="EMBL/GenBank/DDBJ databases">
        <authorList>
            <person name="Varghese N."/>
            <person name="Submissions S."/>
        </authorList>
    </citation>
    <scope>NUCLEOTIDE SEQUENCE [LARGE SCALE GENOMIC DNA]</scope>
    <source>
        <strain evidence="2">DSM 29430</strain>
    </source>
</reference>
<proteinExistence type="predicted"/>
<dbReference type="OrthoDB" id="7836423at2"/>
<keyword evidence="2" id="KW-1185">Reference proteome</keyword>
<gene>
    <name evidence="1" type="ORF">SAMN05421759_106174</name>
</gene>
<dbReference type="InterPro" id="IPR003718">
    <property type="entry name" value="OsmC/Ohr_fam"/>
</dbReference>